<keyword evidence="1" id="KW-0472">Membrane</keyword>
<comment type="caution">
    <text evidence="2">The sequence shown here is derived from an EMBL/GenBank/DDBJ whole genome shotgun (WGS) entry which is preliminary data.</text>
</comment>
<dbReference type="Gene3D" id="3.20.20.140">
    <property type="entry name" value="Metal-dependent hydrolases"/>
    <property type="match status" value="1"/>
</dbReference>
<accession>A0A368BXR6</accession>
<feature type="transmembrane region" description="Helical" evidence="1">
    <location>
        <begin position="6"/>
        <end position="28"/>
    </location>
</feature>
<reference evidence="2 3" key="1">
    <citation type="journal article" date="2018" name="Microbiome">
        <title>Fine metagenomic profile of the Mediterranean stratified and mixed water columns revealed by assembly and recruitment.</title>
        <authorList>
            <person name="Haro-Moreno J.M."/>
            <person name="Lopez-Perez M."/>
            <person name="De La Torre J.R."/>
            <person name="Picazo A."/>
            <person name="Camacho A."/>
            <person name="Rodriguez-Valera F."/>
        </authorList>
    </citation>
    <scope>NUCLEOTIDE SEQUENCE [LARGE SCALE GENOMIC DNA]</scope>
    <source>
        <strain evidence="2">MED-G82</strain>
    </source>
</reference>
<dbReference type="InterPro" id="IPR022028">
    <property type="entry name" value="DUF3604"/>
</dbReference>
<evidence type="ECO:0000313" key="3">
    <source>
        <dbReference type="Proteomes" id="UP000253307"/>
    </source>
</evidence>
<dbReference type="AlphaFoldDB" id="A0A368BXR6"/>
<evidence type="ECO:0000313" key="2">
    <source>
        <dbReference type="EMBL" id="RCL41885.1"/>
    </source>
</evidence>
<organism evidence="2 3">
    <name type="scientific">SAR86 cluster bacterium</name>
    <dbReference type="NCBI Taxonomy" id="2030880"/>
    <lineage>
        <taxon>Bacteria</taxon>
        <taxon>Pseudomonadati</taxon>
        <taxon>Pseudomonadota</taxon>
        <taxon>Gammaproteobacteria</taxon>
        <taxon>SAR86 cluster</taxon>
    </lineage>
</organism>
<protein>
    <submittedName>
        <fullName evidence="2">DUF3604 domain-containing protein</fullName>
    </submittedName>
</protein>
<dbReference type="EMBL" id="QOPE01000010">
    <property type="protein sequence ID" value="RCL41885.1"/>
    <property type="molecule type" value="Genomic_DNA"/>
</dbReference>
<gene>
    <name evidence="2" type="ORF">DBW96_01965</name>
</gene>
<keyword evidence="1" id="KW-1133">Transmembrane helix</keyword>
<evidence type="ECO:0000256" key="1">
    <source>
        <dbReference type="SAM" id="Phobius"/>
    </source>
</evidence>
<sequence>MKNVLTSIVLLTVFSVVIFFIGGVFKLYGTLEGPGEILGDKVPEYIIQERAQRISKIADDLGVESEKQILFGDLHVHTTYSTDAFMWSLPYFNGPGASPISDACDFARFCSALDFWSINDHAEASTPRKWLDTKESIRQ</sequence>
<dbReference type="Proteomes" id="UP000253307">
    <property type="component" value="Unassembled WGS sequence"/>
</dbReference>
<proteinExistence type="predicted"/>
<feature type="non-terminal residue" evidence="2">
    <location>
        <position position="139"/>
    </location>
</feature>
<keyword evidence="1" id="KW-0812">Transmembrane</keyword>
<name>A0A368BXR6_9GAMM</name>
<dbReference type="Pfam" id="PF12228">
    <property type="entry name" value="DUF3604"/>
    <property type="match status" value="1"/>
</dbReference>